<dbReference type="InterPro" id="IPR023346">
    <property type="entry name" value="Lysozyme-like_dom_sf"/>
</dbReference>
<feature type="domain" description="Transglycosylase SLT" evidence="4">
    <location>
        <begin position="484"/>
        <end position="596"/>
    </location>
</feature>
<dbReference type="EMBL" id="JACVEW010000013">
    <property type="protein sequence ID" value="MBP0048997.1"/>
    <property type="molecule type" value="Genomic_DNA"/>
</dbReference>
<feature type="domain" description="Lytic transglycosylase superhelical linker" evidence="5">
    <location>
        <begin position="407"/>
        <end position="473"/>
    </location>
</feature>
<dbReference type="Pfam" id="PF14718">
    <property type="entry name" value="SLT_L"/>
    <property type="match status" value="1"/>
</dbReference>
<evidence type="ECO:0000259" key="5">
    <source>
        <dbReference type="Pfam" id="PF14718"/>
    </source>
</evidence>
<dbReference type="RefSeq" id="WP_209287614.1">
    <property type="nucleotide sequence ID" value="NZ_JACVEW010000013.1"/>
</dbReference>
<evidence type="ECO:0000313" key="7">
    <source>
        <dbReference type="Proteomes" id="UP000810171"/>
    </source>
</evidence>
<organism evidence="6 7">
    <name type="scientific">Marinobacterium alkalitolerans</name>
    <dbReference type="NCBI Taxonomy" id="1542925"/>
    <lineage>
        <taxon>Bacteria</taxon>
        <taxon>Pseudomonadati</taxon>
        <taxon>Pseudomonadota</taxon>
        <taxon>Gammaproteobacteria</taxon>
        <taxon>Oceanospirillales</taxon>
        <taxon>Oceanospirillaceae</taxon>
        <taxon>Marinobacterium</taxon>
    </lineage>
</organism>
<sequence length="647" mass="74197">MPPLRPLLSICLLPVATCLGAAQYSQDSFQDEREQFSLLSAKASAQALSTKQLASLHHYPLYPYLEYRRIRGSLDTVSATEVETFLDTYTDTPLYGRLLFAWAKQEGSAARWNHFLPAWNSIQRPDTELRCLHARYLLDSGQQAAAWEEARALWRVGYSQPDSCDPLFNPWLKSDNFQSADAFDRFLAALENGRPGLAGYVKDFIQDESYSDTVKVALDVYRSPKRLWQEPELLAPALDGSDRILEFGIRRLARQDLTLAIKLWLRDRDTFSVEDTSAEALNEYLGVWLAKRFPEQDERDLLRQLDPSHQLARLTEWRIRLLLTDLNWQEAYEMIGQLPEDELNTDRWRYWRAVAASHLSVPSQTDVLEKLSQERSFYGFMAAQLLGVPYQLNDTPHSPSTDALDAIASTAAFARIRELLHLERYGDARSEWNLAIKGFTPDQIMTAAHLMQAWGWHHQGIRGAISSQRWDDMALRFPNPYPELFKRHASSQDIDPYWALAVTRQESAFWMGARSRVGARGLMQLMPATAKATARRHGIPLTSTRKLSEPSLNIRLGTAYLGEMALRFNQNQAHASAAYNAGPHRVSQWLEARGELPLDIWIETIPFDETRQYVQNVLAFRVIYRTRDQQRVALFSQQEFSQLALNR</sequence>
<reference evidence="6 7" key="1">
    <citation type="submission" date="2020-09" db="EMBL/GenBank/DDBJ databases">
        <authorList>
            <person name="Tanuku N.R.S."/>
        </authorList>
    </citation>
    <scope>NUCLEOTIDE SEQUENCE [LARGE SCALE GENOMIC DNA]</scope>
    <source>
        <strain evidence="6 7">AK62</strain>
    </source>
</reference>
<feature type="chain" id="PRO_5046817380" evidence="3">
    <location>
        <begin position="22"/>
        <end position="647"/>
    </location>
</feature>
<evidence type="ECO:0000256" key="2">
    <source>
        <dbReference type="ARBA" id="ARBA00022729"/>
    </source>
</evidence>
<dbReference type="InterPro" id="IPR008939">
    <property type="entry name" value="Lytic_TGlycosylase_superhlx_U"/>
</dbReference>
<proteinExistence type="inferred from homology"/>
<dbReference type="Gene3D" id="1.10.1240.20">
    <property type="entry name" value="Lytic transglycosylase, superhelical linker domain"/>
    <property type="match status" value="1"/>
</dbReference>
<evidence type="ECO:0000256" key="3">
    <source>
        <dbReference type="SAM" id="SignalP"/>
    </source>
</evidence>
<dbReference type="Gene3D" id="1.10.530.10">
    <property type="match status" value="1"/>
</dbReference>
<dbReference type="Gene3D" id="1.25.20.10">
    <property type="entry name" value="Bacterial muramidases"/>
    <property type="match status" value="1"/>
</dbReference>
<feature type="signal peptide" evidence="3">
    <location>
        <begin position="1"/>
        <end position="21"/>
    </location>
</feature>
<dbReference type="Proteomes" id="UP000810171">
    <property type="component" value="Unassembled WGS sequence"/>
</dbReference>
<dbReference type="SUPFAM" id="SSF48435">
    <property type="entry name" value="Bacterial muramidases"/>
    <property type="match status" value="1"/>
</dbReference>
<dbReference type="Pfam" id="PF01464">
    <property type="entry name" value="SLT"/>
    <property type="match status" value="1"/>
</dbReference>
<dbReference type="SUPFAM" id="SSF53955">
    <property type="entry name" value="Lysozyme-like"/>
    <property type="match status" value="1"/>
</dbReference>
<dbReference type="CDD" id="cd13401">
    <property type="entry name" value="Slt70-like"/>
    <property type="match status" value="1"/>
</dbReference>
<evidence type="ECO:0000256" key="1">
    <source>
        <dbReference type="ARBA" id="ARBA00007734"/>
    </source>
</evidence>
<dbReference type="InterPro" id="IPR008258">
    <property type="entry name" value="Transglycosylase_SLT_dom_1"/>
</dbReference>
<gene>
    <name evidence="6" type="ORF">H9C73_09620</name>
</gene>
<dbReference type="PANTHER" id="PTHR37423:SF5">
    <property type="entry name" value="SOLUBLE LYTIC MUREIN TRANSGLYCOSYLASE"/>
    <property type="match status" value="1"/>
</dbReference>
<dbReference type="PANTHER" id="PTHR37423">
    <property type="entry name" value="SOLUBLE LYTIC MUREIN TRANSGLYCOSYLASE-RELATED"/>
    <property type="match status" value="1"/>
</dbReference>
<protein>
    <submittedName>
        <fullName evidence="6">Transglycosylase SLT domain-containing protein</fullName>
    </submittedName>
</protein>
<evidence type="ECO:0000259" key="4">
    <source>
        <dbReference type="Pfam" id="PF01464"/>
    </source>
</evidence>
<keyword evidence="2 3" id="KW-0732">Signal</keyword>
<comment type="similarity">
    <text evidence="1">Belongs to the transglycosylase Slt family.</text>
</comment>
<name>A0ABS3ZBB4_9GAMM</name>
<dbReference type="InterPro" id="IPR037061">
    <property type="entry name" value="Lytic_TGlycoase_superhlx_L_sf"/>
</dbReference>
<keyword evidence="7" id="KW-1185">Reference proteome</keyword>
<dbReference type="InterPro" id="IPR012289">
    <property type="entry name" value="Lytic_TGlycosylase_superhlx_L"/>
</dbReference>
<evidence type="ECO:0000313" key="6">
    <source>
        <dbReference type="EMBL" id="MBP0048997.1"/>
    </source>
</evidence>
<accession>A0ABS3ZBB4</accession>
<comment type="caution">
    <text evidence="6">The sequence shown here is derived from an EMBL/GenBank/DDBJ whole genome shotgun (WGS) entry which is preliminary data.</text>
</comment>